<keyword evidence="5" id="KW-0732">Signal</keyword>
<dbReference type="RefSeq" id="WP_197645554.1">
    <property type="nucleotide sequence ID" value="NZ_JAEACP010000014.1"/>
</dbReference>
<proteinExistence type="predicted"/>
<dbReference type="SUPFAM" id="SSF46626">
    <property type="entry name" value="Cytochrome c"/>
    <property type="match status" value="1"/>
</dbReference>
<keyword evidence="3 4" id="KW-0408">Iron</keyword>
<dbReference type="InterPro" id="IPR009056">
    <property type="entry name" value="Cyt_c-like_dom"/>
</dbReference>
<keyword evidence="2 4" id="KW-0479">Metal-binding</keyword>
<dbReference type="PROSITE" id="PS51007">
    <property type="entry name" value="CYTC"/>
    <property type="match status" value="1"/>
</dbReference>
<protein>
    <submittedName>
        <fullName evidence="7">C-type cytochrome</fullName>
    </submittedName>
</protein>
<feature type="domain" description="Cytochrome c" evidence="6">
    <location>
        <begin position="22"/>
        <end position="134"/>
    </location>
</feature>
<evidence type="ECO:0000256" key="1">
    <source>
        <dbReference type="ARBA" id="ARBA00022617"/>
    </source>
</evidence>
<feature type="chain" id="PRO_5047380999" evidence="5">
    <location>
        <begin position="22"/>
        <end position="160"/>
    </location>
</feature>
<feature type="signal peptide" evidence="5">
    <location>
        <begin position="1"/>
        <end position="21"/>
    </location>
</feature>
<organism evidence="7 8">
    <name type="scientific">Tabrizicola soli</name>
    <dbReference type="NCBI Taxonomy" id="2185115"/>
    <lineage>
        <taxon>Bacteria</taxon>
        <taxon>Pseudomonadati</taxon>
        <taxon>Pseudomonadota</taxon>
        <taxon>Alphaproteobacteria</taxon>
        <taxon>Rhodobacterales</taxon>
        <taxon>Paracoccaceae</taxon>
        <taxon>Tabrizicola</taxon>
    </lineage>
</organism>
<keyword evidence="8" id="KW-1185">Reference proteome</keyword>
<evidence type="ECO:0000256" key="3">
    <source>
        <dbReference type="ARBA" id="ARBA00023004"/>
    </source>
</evidence>
<name>A0ABV7DTY8_9RHOB</name>
<dbReference type="EMBL" id="JBHRSM010000015">
    <property type="protein sequence ID" value="MFC3086120.1"/>
    <property type="molecule type" value="Genomic_DNA"/>
</dbReference>
<evidence type="ECO:0000256" key="4">
    <source>
        <dbReference type="PROSITE-ProRule" id="PRU00433"/>
    </source>
</evidence>
<evidence type="ECO:0000256" key="2">
    <source>
        <dbReference type="ARBA" id="ARBA00022723"/>
    </source>
</evidence>
<dbReference type="InterPro" id="IPR051459">
    <property type="entry name" value="Cytochrome_c-type_DH"/>
</dbReference>
<evidence type="ECO:0000259" key="6">
    <source>
        <dbReference type="PROSITE" id="PS51007"/>
    </source>
</evidence>
<keyword evidence="1 4" id="KW-0349">Heme</keyword>
<reference evidence="8" key="1">
    <citation type="journal article" date="2019" name="Int. J. Syst. Evol. Microbiol.">
        <title>The Global Catalogue of Microorganisms (GCM) 10K type strain sequencing project: providing services to taxonomists for standard genome sequencing and annotation.</title>
        <authorList>
            <consortium name="The Broad Institute Genomics Platform"/>
            <consortium name="The Broad Institute Genome Sequencing Center for Infectious Disease"/>
            <person name="Wu L."/>
            <person name="Ma J."/>
        </authorList>
    </citation>
    <scope>NUCLEOTIDE SEQUENCE [LARGE SCALE GENOMIC DNA]</scope>
    <source>
        <strain evidence="8">KCTC 62102</strain>
    </source>
</reference>
<dbReference type="Proteomes" id="UP001595445">
    <property type="component" value="Unassembled WGS sequence"/>
</dbReference>
<dbReference type="PANTHER" id="PTHR35008:SF8">
    <property type="entry name" value="ALCOHOL DEHYDROGENASE CYTOCHROME C SUBUNIT"/>
    <property type="match status" value="1"/>
</dbReference>
<evidence type="ECO:0000313" key="8">
    <source>
        <dbReference type="Proteomes" id="UP001595445"/>
    </source>
</evidence>
<gene>
    <name evidence="7" type="ORF">ACFOD6_08675</name>
</gene>
<evidence type="ECO:0000313" key="7">
    <source>
        <dbReference type="EMBL" id="MFC3086120.1"/>
    </source>
</evidence>
<sequence>MTRPLLPTLFAAALLATPALAVDAERGRYLVAIIGCNDCHTPGHFLGKPDMERFLGGSDVGFEIPGLGVFHGPNLTPDEETGLGSWSEAEIATAIRTGVRPDGRHLSPAMPWMGYAALTEDDALSIAAWLKTLAPISNAVPGPFGPGEASGGFVMKVVAP</sequence>
<accession>A0ABV7DTY8</accession>
<dbReference type="Gene3D" id="1.10.760.10">
    <property type="entry name" value="Cytochrome c-like domain"/>
    <property type="match status" value="1"/>
</dbReference>
<comment type="caution">
    <text evidence="7">The sequence shown here is derived from an EMBL/GenBank/DDBJ whole genome shotgun (WGS) entry which is preliminary data.</text>
</comment>
<dbReference type="PANTHER" id="PTHR35008">
    <property type="entry name" value="BLL4482 PROTEIN-RELATED"/>
    <property type="match status" value="1"/>
</dbReference>
<evidence type="ECO:0000256" key="5">
    <source>
        <dbReference type="SAM" id="SignalP"/>
    </source>
</evidence>
<dbReference type="InterPro" id="IPR036909">
    <property type="entry name" value="Cyt_c-like_dom_sf"/>
</dbReference>